<sequence>MQLLTKPKRAMKRTTICWRVREGALDLTRMSPSHEDSGQPMCKHGQLGAKRNKKVEKNEEAEV</sequence>
<proteinExistence type="predicted"/>
<evidence type="ECO:0000313" key="2">
    <source>
        <dbReference type="EMBL" id="KAG5571515.1"/>
    </source>
</evidence>
<organism evidence="2 3">
    <name type="scientific">Solanum commersonii</name>
    <name type="common">Commerson's wild potato</name>
    <name type="synonym">Commerson's nightshade</name>
    <dbReference type="NCBI Taxonomy" id="4109"/>
    <lineage>
        <taxon>Eukaryota</taxon>
        <taxon>Viridiplantae</taxon>
        <taxon>Streptophyta</taxon>
        <taxon>Embryophyta</taxon>
        <taxon>Tracheophyta</taxon>
        <taxon>Spermatophyta</taxon>
        <taxon>Magnoliopsida</taxon>
        <taxon>eudicotyledons</taxon>
        <taxon>Gunneridae</taxon>
        <taxon>Pentapetalae</taxon>
        <taxon>asterids</taxon>
        <taxon>lamiids</taxon>
        <taxon>Solanales</taxon>
        <taxon>Solanaceae</taxon>
        <taxon>Solanoideae</taxon>
        <taxon>Solaneae</taxon>
        <taxon>Solanum</taxon>
    </lineage>
</organism>
<accession>A0A9J5W798</accession>
<dbReference type="EMBL" id="JACXVP010000012">
    <property type="protein sequence ID" value="KAG5571515.1"/>
    <property type="molecule type" value="Genomic_DNA"/>
</dbReference>
<evidence type="ECO:0000256" key="1">
    <source>
        <dbReference type="SAM" id="MobiDB-lite"/>
    </source>
</evidence>
<dbReference type="AlphaFoldDB" id="A0A9J5W798"/>
<gene>
    <name evidence="2" type="ORF">H5410_061281</name>
</gene>
<dbReference type="Proteomes" id="UP000824120">
    <property type="component" value="Chromosome 12"/>
</dbReference>
<reference evidence="2 3" key="1">
    <citation type="submission" date="2020-09" db="EMBL/GenBank/DDBJ databases">
        <title>De no assembly of potato wild relative species, Solanum commersonii.</title>
        <authorList>
            <person name="Cho K."/>
        </authorList>
    </citation>
    <scope>NUCLEOTIDE SEQUENCE [LARGE SCALE GENOMIC DNA]</scope>
    <source>
        <strain evidence="2">LZ3.2</strain>
        <tissue evidence="2">Leaf</tissue>
    </source>
</reference>
<name>A0A9J5W798_SOLCO</name>
<protein>
    <submittedName>
        <fullName evidence="2">Uncharacterized protein</fullName>
    </submittedName>
</protein>
<keyword evidence="3" id="KW-1185">Reference proteome</keyword>
<comment type="caution">
    <text evidence="2">The sequence shown here is derived from an EMBL/GenBank/DDBJ whole genome shotgun (WGS) entry which is preliminary data.</text>
</comment>
<feature type="region of interest" description="Disordered" evidence="1">
    <location>
        <begin position="29"/>
        <end position="63"/>
    </location>
</feature>
<evidence type="ECO:0000313" key="3">
    <source>
        <dbReference type="Proteomes" id="UP000824120"/>
    </source>
</evidence>